<dbReference type="GO" id="GO:0015297">
    <property type="term" value="F:antiporter activity"/>
    <property type="evidence" value="ECO:0007669"/>
    <property type="project" value="InterPro"/>
</dbReference>
<keyword evidence="9" id="KW-1185">Reference proteome</keyword>
<feature type="transmembrane region" description="Helical" evidence="7">
    <location>
        <begin position="195"/>
        <end position="214"/>
    </location>
</feature>
<dbReference type="PIRSF" id="PIRSF006603">
    <property type="entry name" value="DinF"/>
    <property type="match status" value="1"/>
</dbReference>
<feature type="transmembrane region" description="Helical" evidence="7">
    <location>
        <begin position="356"/>
        <end position="375"/>
    </location>
</feature>
<accession>A0A1T4VV61</accession>
<gene>
    <name evidence="8" type="ORF">SAMN02745111_01573</name>
</gene>
<evidence type="ECO:0000313" key="9">
    <source>
        <dbReference type="Proteomes" id="UP000190814"/>
    </source>
</evidence>
<organism evidence="8 9">
    <name type="scientific">Eubacterium uniforme</name>
    <dbReference type="NCBI Taxonomy" id="39495"/>
    <lineage>
        <taxon>Bacteria</taxon>
        <taxon>Bacillati</taxon>
        <taxon>Bacillota</taxon>
        <taxon>Clostridia</taxon>
        <taxon>Eubacteriales</taxon>
        <taxon>Eubacteriaceae</taxon>
        <taxon>Eubacterium</taxon>
    </lineage>
</organism>
<dbReference type="InterPro" id="IPR052031">
    <property type="entry name" value="Membrane_Transporter-Flippase"/>
</dbReference>
<sequence>MTKSMTKGSPLKLMLVFMLPLLFGNIFQQTYNIVDAAIVGQNLGKNALASVGATSSVLFLVIGFCSGLTAGCSVPVAQRFGAGDIKSMKDYVFQGFLISAFFSITVTVLTTLLCHPILHLLSVNSKIYDDAYKYLFVIFLGVPFVVFYNYFAGILRAVGDSKTPFIALVVSTIVNIGLDLYFIKGIKLGCFGAALATIISQGISVIILLVYILLKMKLLHPERENREVNKKKLLISLGIGLPMGLQFSITAIGSMVMQSSNNGLGTLYSSAFTSAMKIKAFAMCPFDALAAAVATYVGQNYGAGLIDRVKKGIMQAMYIGFTYGLLIGVFLIFFGKPLNLIFVSKKDVEVIDAAGQYLRCLGFFFWALGILNVFRMAVQSLGYTGRALVSGVLEMIARIIASTVFVPIYKFDAICFTDQTAWVTGAVYISIITFITFKSISKNELDRKGTHV</sequence>
<evidence type="ECO:0000256" key="7">
    <source>
        <dbReference type="SAM" id="Phobius"/>
    </source>
</evidence>
<keyword evidence="5 7" id="KW-1133">Transmembrane helix</keyword>
<dbReference type="Pfam" id="PF01554">
    <property type="entry name" value="MatE"/>
    <property type="match status" value="2"/>
</dbReference>
<proteinExistence type="predicted"/>
<protein>
    <submittedName>
        <fullName evidence="8">Putative efflux protein, MATE family</fullName>
    </submittedName>
</protein>
<evidence type="ECO:0000256" key="1">
    <source>
        <dbReference type="ARBA" id="ARBA00004651"/>
    </source>
</evidence>
<dbReference type="CDD" id="cd13138">
    <property type="entry name" value="MATE_yoeA_like"/>
    <property type="match status" value="1"/>
</dbReference>
<evidence type="ECO:0000256" key="4">
    <source>
        <dbReference type="ARBA" id="ARBA00022692"/>
    </source>
</evidence>
<evidence type="ECO:0000256" key="3">
    <source>
        <dbReference type="ARBA" id="ARBA00022475"/>
    </source>
</evidence>
<dbReference type="PANTHER" id="PTHR43549:SF3">
    <property type="entry name" value="MULTIDRUG RESISTANCE PROTEIN YPNP-RELATED"/>
    <property type="match status" value="1"/>
</dbReference>
<reference evidence="8 9" key="1">
    <citation type="submission" date="2017-02" db="EMBL/GenBank/DDBJ databases">
        <authorList>
            <person name="Peterson S.W."/>
        </authorList>
    </citation>
    <scope>NUCLEOTIDE SEQUENCE [LARGE SCALE GENOMIC DNA]</scope>
    <source>
        <strain evidence="8 9">ATCC 35992</strain>
    </source>
</reference>
<keyword evidence="2" id="KW-0813">Transport</keyword>
<feature type="transmembrane region" description="Helical" evidence="7">
    <location>
        <begin position="278"/>
        <end position="297"/>
    </location>
</feature>
<dbReference type="InterPro" id="IPR002528">
    <property type="entry name" value="MATE_fam"/>
</dbReference>
<name>A0A1T4VV61_9FIRM</name>
<feature type="transmembrane region" description="Helical" evidence="7">
    <location>
        <begin position="52"/>
        <end position="76"/>
    </location>
</feature>
<dbReference type="RefSeq" id="WP_078766433.1">
    <property type="nucleotide sequence ID" value="NZ_FUXZ01000009.1"/>
</dbReference>
<dbReference type="AlphaFoldDB" id="A0A1T4VV61"/>
<evidence type="ECO:0000256" key="2">
    <source>
        <dbReference type="ARBA" id="ARBA00022448"/>
    </source>
</evidence>
<comment type="subcellular location">
    <subcellularLocation>
        <location evidence="1">Cell membrane</location>
        <topology evidence="1">Multi-pass membrane protein</topology>
    </subcellularLocation>
</comment>
<feature type="transmembrane region" description="Helical" evidence="7">
    <location>
        <begin position="421"/>
        <end position="440"/>
    </location>
</feature>
<dbReference type="Proteomes" id="UP000190814">
    <property type="component" value="Unassembled WGS sequence"/>
</dbReference>
<keyword evidence="3" id="KW-1003">Cell membrane</keyword>
<evidence type="ECO:0000256" key="5">
    <source>
        <dbReference type="ARBA" id="ARBA00022989"/>
    </source>
</evidence>
<dbReference type="GO" id="GO:0005886">
    <property type="term" value="C:plasma membrane"/>
    <property type="evidence" value="ECO:0007669"/>
    <property type="project" value="UniProtKB-SubCell"/>
</dbReference>
<dbReference type="PANTHER" id="PTHR43549">
    <property type="entry name" value="MULTIDRUG RESISTANCE PROTEIN YPNP-RELATED"/>
    <property type="match status" value="1"/>
</dbReference>
<evidence type="ECO:0000313" key="8">
    <source>
        <dbReference type="EMBL" id="SKA68391.1"/>
    </source>
</evidence>
<feature type="transmembrane region" description="Helical" evidence="7">
    <location>
        <begin position="318"/>
        <end position="336"/>
    </location>
</feature>
<dbReference type="OrthoDB" id="9776324at2"/>
<feature type="transmembrane region" description="Helical" evidence="7">
    <location>
        <begin position="387"/>
        <end position="409"/>
    </location>
</feature>
<dbReference type="InterPro" id="IPR048279">
    <property type="entry name" value="MdtK-like"/>
</dbReference>
<evidence type="ECO:0000256" key="6">
    <source>
        <dbReference type="ARBA" id="ARBA00023136"/>
    </source>
</evidence>
<dbReference type="GO" id="GO:0042910">
    <property type="term" value="F:xenobiotic transmembrane transporter activity"/>
    <property type="evidence" value="ECO:0007669"/>
    <property type="project" value="InterPro"/>
</dbReference>
<feature type="transmembrane region" description="Helical" evidence="7">
    <location>
        <begin position="163"/>
        <end position="183"/>
    </location>
</feature>
<feature type="transmembrane region" description="Helical" evidence="7">
    <location>
        <begin position="96"/>
        <end position="119"/>
    </location>
</feature>
<keyword evidence="6 7" id="KW-0472">Membrane</keyword>
<feature type="transmembrane region" description="Helical" evidence="7">
    <location>
        <begin position="131"/>
        <end position="151"/>
    </location>
</feature>
<dbReference type="EMBL" id="FUXZ01000009">
    <property type="protein sequence ID" value="SKA68391.1"/>
    <property type="molecule type" value="Genomic_DNA"/>
</dbReference>
<dbReference type="NCBIfam" id="TIGR00797">
    <property type="entry name" value="matE"/>
    <property type="match status" value="1"/>
</dbReference>
<dbReference type="STRING" id="39495.SAMN02745111_01573"/>
<feature type="transmembrane region" description="Helical" evidence="7">
    <location>
        <begin position="234"/>
        <end position="258"/>
    </location>
</feature>
<keyword evidence="4 7" id="KW-0812">Transmembrane</keyword>